<dbReference type="SUPFAM" id="SSF103473">
    <property type="entry name" value="MFS general substrate transporter"/>
    <property type="match status" value="1"/>
</dbReference>
<dbReference type="CDD" id="cd06179">
    <property type="entry name" value="MFS_TRI12_like"/>
    <property type="match status" value="1"/>
</dbReference>
<reference evidence="8" key="1">
    <citation type="journal article" date="2020" name="Stud. Mycol.">
        <title>101 Dothideomycetes genomes: a test case for predicting lifestyles and emergence of pathogens.</title>
        <authorList>
            <person name="Haridas S."/>
            <person name="Albert R."/>
            <person name="Binder M."/>
            <person name="Bloem J."/>
            <person name="Labutti K."/>
            <person name="Salamov A."/>
            <person name="Andreopoulos B."/>
            <person name="Baker S."/>
            <person name="Barry K."/>
            <person name="Bills G."/>
            <person name="Bluhm B."/>
            <person name="Cannon C."/>
            <person name="Castanera R."/>
            <person name="Culley D."/>
            <person name="Daum C."/>
            <person name="Ezra D."/>
            <person name="Gonzalez J."/>
            <person name="Henrissat B."/>
            <person name="Kuo A."/>
            <person name="Liang C."/>
            <person name="Lipzen A."/>
            <person name="Lutzoni F."/>
            <person name="Magnuson J."/>
            <person name="Mondo S."/>
            <person name="Nolan M."/>
            <person name="Ohm R."/>
            <person name="Pangilinan J."/>
            <person name="Park H.-J."/>
            <person name="Ramirez L."/>
            <person name="Alfaro M."/>
            <person name="Sun H."/>
            <person name="Tritt A."/>
            <person name="Yoshinaga Y."/>
            <person name="Zwiers L.-H."/>
            <person name="Turgeon B."/>
            <person name="Goodwin S."/>
            <person name="Spatafora J."/>
            <person name="Crous P."/>
            <person name="Grigoriev I."/>
        </authorList>
    </citation>
    <scope>NUCLEOTIDE SEQUENCE</scope>
    <source>
        <strain evidence="8">CBS 109.77</strain>
    </source>
</reference>
<feature type="transmembrane region" description="Helical" evidence="6">
    <location>
        <begin position="111"/>
        <end position="129"/>
    </location>
</feature>
<feature type="transmembrane region" description="Helical" evidence="6">
    <location>
        <begin position="405"/>
        <end position="421"/>
    </location>
</feature>
<keyword evidence="4 6" id="KW-1133">Transmembrane helix</keyword>
<evidence type="ECO:0000313" key="8">
    <source>
        <dbReference type="EMBL" id="KAF2794715.1"/>
    </source>
</evidence>
<dbReference type="OrthoDB" id="4161376at2759"/>
<feature type="transmembrane region" description="Helical" evidence="6">
    <location>
        <begin position="135"/>
        <end position="160"/>
    </location>
</feature>
<dbReference type="Gene3D" id="1.20.1250.20">
    <property type="entry name" value="MFS general substrate transporter like domains"/>
    <property type="match status" value="2"/>
</dbReference>
<feature type="transmembrane region" description="Helical" evidence="6">
    <location>
        <begin position="529"/>
        <end position="550"/>
    </location>
</feature>
<feature type="transmembrane region" description="Helical" evidence="6">
    <location>
        <begin position="353"/>
        <end position="376"/>
    </location>
</feature>
<comment type="subcellular location">
    <subcellularLocation>
        <location evidence="1">Membrane</location>
        <topology evidence="1">Multi-pass membrane protein</topology>
    </subcellularLocation>
</comment>
<keyword evidence="5 6" id="KW-0472">Membrane</keyword>
<sequence>MDHKDDQVHTIENVSSITDEKSDHGFTTNSEDLPKGYYRSPFFLGTMMATGFSLAAGVGGFALAAPNLALINAELGPDPNYVWIGLVYTMALAIGLLLVGRLSDLFGRRWFFISGQILAIIGCIVVATASTIKILIGGMTLISLAASTQLSFGIVSNELVPMKYRFFTHAWLYLWCLPASGFGPVVSKAFILYTSAGWRGSYYLLIGINAISALLYFLFYFPPTFHMKFNNRTKMQQLKDFDFVGAFMFTAGLLLFLMGLSWGGSVYPWKSPATISALVIGIVLLIAFGCYETFANLKEPLVPVHLFKNFSWVACSINLGLGASVYYGMAIIWPQMVAVLYTDDGGASIHAGFLSSLVGLMIIAGQLTGGSLAVVIGKTKIQCICVLTIAAATLTAVASCGPDDFIRATVLMCLGCFFVGWNETLCLANAGIDIDDQREIGTAIGAAGSMRSAISTLASTVYVVILTNKLTENIPAIVPPAVIGAGLPATSIVPFLTGFSTGNFTGVPGLTPEILVVGVRAYKEASAKAYSTVFLSTLIFSGLAMILSFFTPNVDEKMTNQVAATLHQKGTETIVGGHAEKHVV</sequence>
<dbReference type="PANTHER" id="PTHR23501">
    <property type="entry name" value="MAJOR FACILITATOR SUPERFAMILY"/>
    <property type="match status" value="1"/>
</dbReference>
<dbReference type="PROSITE" id="PS00216">
    <property type="entry name" value="SUGAR_TRANSPORT_1"/>
    <property type="match status" value="1"/>
</dbReference>
<feature type="transmembrane region" description="Helical" evidence="6">
    <location>
        <begin position="241"/>
        <end position="263"/>
    </location>
</feature>
<dbReference type="PANTHER" id="PTHR23501:SF109">
    <property type="entry name" value="MAJOR FACILITATOR SUPERFAMILY (MFS) PROFILE DOMAIN-CONTAINING PROTEIN-RELATED"/>
    <property type="match status" value="1"/>
</dbReference>
<dbReference type="InterPro" id="IPR005829">
    <property type="entry name" value="Sugar_transporter_CS"/>
</dbReference>
<feature type="transmembrane region" description="Helical" evidence="6">
    <location>
        <begin position="81"/>
        <end position="99"/>
    </location>
</feature>
<evidence type="ECO:0000256" key="2">
    <source>
        <dbReference type="ARBA" id="ARBA00022448"/>
    </source>
</evidence>
<dbReference type="Proteomes" id="UP000799757">
    <property type="component" value="Unassembled WGS sequence"/>
</dbReference>
<evidence type="ECO:0000256" key="1">
    <source>
        <dbReference type="ARBA" id="ARBA00004141"/>
    </source>
</evidence>
<dbReference type="InterPro" id="IPR020846">
    <property type="entry name" value="MFS_dom"/>
</dbReference>
<evidence type="ECO:0000313" key="9">
    <source>
        <dbReference type="Proteomes" id="UP000799757"/>
    </source>
</evidence>
<feature type="domain" description="Major facilitator superfamily (MFS) profile" evidence="7">
    <location>
        <begin position="45"/>
        <end position="556"/>
    </location>
</feature>
<evidence type="ECO:0000256" key="6">
    <source>
        <dbReference type="SAM" id="Phobius"/>
    </source>
</evidence>
<organism evidence="8 9">
    <name type="scientific">Melanomma pulvis-pyrius CBS 109.77</name>
    <dbReference type="NCBI Taxonomy" id="1314802"/>
    <lineage>
        <taxon>Eukaryota</taxon>
        <taxon>Fungi</taxon>
        <taxon>Dikarya</taxon>
        <taxon>Ascomycota</taxon>
        <taxon>Pezizomycotina</taxon>
        <taxon>Dothideomycetes</taxon>
        <taxon>Pleosporomycetidae</taxon>
        <taxon>Pleosporales</taxon>
        <taxon>Melanommataceae</taxon>
        <taxon>Melanomma</taxon>
    </lineage>
</organism>
<accession>A0A6A6XFN9</accession>
<dbReference type="GO" id="GO:0005886">
    <property type="term" value="C:plasma membrane"/>
    <property type="evidence" value="ECO:0007669"/>
    <property type="project" value="TreeGrafter"/>
</dbReference>
<dbReference type="GO" id="GO:0022857">
    <property type="term" value="F:transmembrane transporter activity"/>
    <property type="evidence" value="ECO:0007669"/>
    <property type="project" value="InterPro"/>
</dbReference>
<feature type="transmembrane region" description="Helical" evidence="6">
    <location>
        <begin position="172"/>
        <end position="196"/>
    </location>
</feature>
<evidence type="ECO:0000256" key="3">
    <source>
        <dbReference type="ARBA" id="ARBA00022692"/>
    </source>
</evidence>
<dbReference type="InterPro" id="IPR053791">
    <property type="entry name" value="MFS_Tri12-like"/>
</dbReference>
<dbReference type="AlphaFoldDB" id="A0A6A6XFN9"/>
<keyword evidence="9" id="KW-1185">Reference proteome</keyword>
<dbReference type="InterPro" id="IPR036259">
    <property type="entry name" value="MFS_trans_sf"/>
</dbReference>
<keyword evidence="3 6" id="KW-0812">Transmembrane</keyword>
<gene>
    <name evidence="8" type="ORF">K505DRAFT_360856</name>
</gene>
<evidence type="ECO:0000256" key="4">
    <source>
        <dbReference type="ARBA" id="ARBA00022989"/>
    </source>
</evidence>
<feature type="transmembrane region" description="Helical" evidence="6">
    <location>
        <begin position="42"/>
        <end position="69"/>
    </location>
</feature>
<protein>
    <submittedName>
        <fullName evidence="8">MFS general substrate transporter</fullName>
    </submittedName>
</protein>
<dbReference type="Pfam" id="PF06609">
    <property type="entry name" value="TRI12"/>
    <property type="match status" value="1"/>
</dbReference>
<feature type="transmembrane region" description="Helical" evidence="6">
    <location>
        <begin position="202"/>
        <end position="221"/>
    </location>
</feature>
<dbReference type="EMBL" id="MU001882">
    <property type="protein sequence ID" value="KAF2794715.1"/>
    <property type="molecule type" value="Genomic_DNA"/>
</dbReference>
<evidence type="ECO:0000259" key="7">
    <source>
        <dbReference type="PROSITE" id="PS50850"/>
    </source>
</evidence>
<dbReference type="PROSITE" id="PS50850">
    <property type="entry name" value="MFS"/>
    <property type="match status" value="1"/>
</dbReference>
<feature type="transmembrane region" description="Helical" evidence="6">
    <location>
        <begin position="275"/>
        <end position="297"/>
    </location>
</feature>
<proteinExistence type="predicted"/>
<feature type="transmembrane region" description="Helical" evidence="6">
    <location>
        <begin position="309"/>
        <end position="333"/>
    </location>
</feature>
<keyword evidence="2" id="KW-0813">Transport</keyword>
<name>A0A6A6XFN9_9PLEO</name>
<feature type="transmembrane region" description="Helical" evidence="6">
    <location>
        <begin position="383"/>
        <end position="399"/>
    </location>
</feature>
<evidence type="ECO:0000256" key="5">
    <source>
        <dbReference type="ARBA" id="ARBA00023136"/>
    </source>
</evidence>
<dbReference type="InterPro" id="IPR010573">
    <property type="entry name" value="MFS_Str1/Tri12-like"/>
</dbReference>